<dbReference type="Proteomes" id="UP001062165">
    <property type="component" value="Chromosome"/>
</dbReference>
<name>A0ABY6D4S0_9BACT</name>
<accession>A0ABY6D4S0</accession>
<comment type="similarity">
    <text evidence="2">Belongs to the SusD family.</text>
</comment>
<evidence type="ECO:0000313" key="9">
    <source>
        <dbReference type="Proteomes" id="UP001062165"/>
    </source>
</evidence>
<proteinExistence type="inferred from homology"/>
<evidence type="ECO:0000256" key="4">
    <source>
        <dbReference type="ARBA" id="ARBA00023136"/>
    </source>
</evidence>
<evidence type="ECO:0000256" key="3">
    <source>
        <dbReference type="ARBA" id="ARBA00022729"/>
    </source>
</evidence>
<evidence type="ECO:0000259" key="7">
    <source>
        <dbReference type="Pfam" id="PF14322"/>
    </source>
</evidence>
<dbReference type="SUPFAM" id="SSF48452">
    <property type="entry name" value="TPR-like"/>
    <property type="match status" value="1"/>
</dbReference>
<organism evidence="8 9">
    <name type="scientific">Reichenbachiella carrageenanivorans</name>
    <dbReference type="NCBI Taxonomy" id="2979869"/>
    <lineage>
        <taxon>Bacteria</taxon>
        <taxon>Pseudomonadati</taxon>
        <taxon>Bacteroidota</taxon>
        <taxon>Cytophagia</taxon>
        <taxon>Cytophagales</taxon>
        <taxon>Reichenbachiellaceae</taxon>
        <taxon>Reichenbachiella</taxon>
    </lineage>
</organism>
<gene>
    <name evidence="8" type="ORF">N7E81_08290</name>
</gene>
<dbReference type="InterPro" id="IPR012944">
    <property type="entry name" value="SusD_RagB_dom"/>
</dbReference>
<dbReference type="Pfam" id="PF14322">
    <property type="entry name" value="SusD-like_3"/>
    <property type="match status" value="1"/>
</dbReference>
<evidence type="ECO:0000313" key="8">
    <source>
        <dbReference type="EMBL" id="UXX81098.1"/>
    </source>
</evidence>
<keyword evidence="4" id="KW-0472">Membrane</keyword>
<dbReference type="Gene3D" id="1.25.40.390">
    <property type="match status" value="1"/>
</dbReference>
<feature type="domain" description="RagB/SusD" evidence="6">
    <location>
        <begin position="271"/>
        <end position="581"/>
    </location>
</feature>
<dbReference type="InterPro" id="IPR033985">
    <property type="entry name" value="SusD-like_N"/>
</dbReference>
<keyword evidence="9" id="KW-1185">Reference proteome</keyword>
<evidence type="ECO:0000256" key="1">
    <source>
        <dbReference type="ARBA" id="ARBA00004442"/>
    </source>
</evidence>
<evidence type="ECO:0000256" key="5">
    <source>
        <dbReference type="ARBA" id="ARBA00023237"/>
    </source>
</evidence>
<evidence type="ECO:0000256" key="2">
    <source>
        <dbReference type="ARBA" id="ARBA00006275"/>
    </source>
</evidence>
<dbReference type="Pfam" id="PF07980">
    <property type="entry name" value="SusD_RagB"/>
    <property type="match status" value="1"/>
</dbReference>
<dbReference type="RefSeq" id="WP_263052827.1">
    <property type="nucleotide sequence ID" value="NZ_CP106735.1"/>
</dbReference>
<protein>
    <submittedName>
        <fullName evidence="8">RagB/SusD family nutrient uptake outer membrane protein</fullName>
    </submittedName>
</protein>
<sequence>MKRNIKYLFLVLLIGIMPSCKEEFLEETNPNETATDNYWSDLNDTNAGLNAAYSSLLNHFVLSITEEAWKSDMGWPGYGRPTPTATAEGVSWYYKTYTDGTNSIRQKWEGCYLGIFRANQVIEALDNLEGTVNEEEWKIQMGQARFLRGLLHFYLYSTYNKGEIIIRDFVPRSQEDFNKGLSPAAEVLTFFRADLDFAYKNLPAKYEENVKTGRATAGAAATVLGTSYLHEGEIDLAIPLFEDVINNPEYGYKLVTDLDLLFTTAGEFNDESIFEIVYNEELRSDLGQWDEQSLSNRMVNNSVASTGFFTPAWLASKYKNEPMDPLDDRNYYIDPIAGKVQRNVPLRASAMVALIEDEQTLYYLTDNVSTNMKNSATGWGFALYKKYSNHDYLEDENDLPRGSWNSGKNVTVNRLADVYLMLAECYISKGQIAEALALINDIRARWGLILLGPSGGSTTRTYDNVVYTEATLMDHLMYVEKPLEMSVEGHATRWIDLRRWGKIGENFEKLSKETYYLVDYTHSKMDGTTATRFKSSLVLNPGALASITVDYEYDLTAANYNPELHDYLPIPSSEVVSNPNIK</sequence>
<dbReference type="InterPro" id="IPR011990">
    <property type="entry name" value="TPR-like_helical_dom_sf"/>
</dbReference>
<dbReference type="EMBL" id="CP106735">
    <property type="protein sequence ID" value="UXX81098.1"/>
    <property type="molecule type" value="Genomic_DNA"/>
</dbReference>
<keyword evidence="5" id="KW-0998">Cell outer membrane</keyword>
<evidence type="ECO:0000259" key="6">
    <source>
        <dbReference type="Pfam" id="PF07980"/>
    </source>
</evidence>
<keyword evidence="3" id="KW-0732">Signal</keyword>
<feature type="domain" description="SusD-like N-terminal" evidence="7">
    <location>
        <begin position="24"/>
        <end position="229"/>
    </location>
</feature>
<comment type="subcellular location">
    <subcellularLocation>
        <location evidence="1">Cell outer membrane</location>
    </subcellularLocation>
</comment>
<reference evidence="8" key="1">
    <citation type="submission" date="2022-10" db="EMBL/GenBank/DDBJ databases">
        <title>Comparative genomics and taxonomic characterization of three novel marine species of genus Reichenbachiella exhibiting antioxidant and polysaccharide degradation activities.</title>
        <authorList>
            <person name="Muhammad N."/>
            <person name="Lee Y.-J."/>
            <person name="Ko J."/>
            <person name="Kim S.-G."/>
        </authorList>
    </citation>
    <scope>NUCLEOTIDE SEQUENCE</scope>
    <source>
        <strain evidence="8">Wsw4-B4</strain>
    </source>
</reference>